<dbReference type="PRINTS" id="PR00377">
    <property type="entry name" value="IMPHPHTASES"/>
</dbReference>
<dbReference type="FunFam" id="3.30.540.10:FF:000003">
    <property type="entry name" value="Inositol-1-monophosphatase"/>
    <property type="match status" value="1"/>
</dbReference>
<feature type="binding site" evidence="5">
    <location>
        <position position="81"/>
    </location>
    <ligand>
        <name>Mg(2+)</name>
        <dbReference type="ChEBI" id="CHEBI:18420"/>
        <label>1</label>
        <note>catalytic</note>
    </ligand>
</feature>
<dbReference type="Proteomes" id="UP000287224">
    <property type="component" value="Unassembled WGS sequence"/>
</dbReference>
<dbReference type="PANTHER" id="PTHR20854">
    <property type="entry name" value="INOSITOL MONOPHOSPHATASE"/>
    <property type="match status" value="1"/>
</dbReference>
<dbReference type="Gene3D" id="3.30.540.10">
    <property type="entry name" value="Fructose-1,6-Bisphosphatase, subunit A, domain 1"/>
    <property type="match status" value="1"/>
</dbReference>
<dbReference type="Gene3D" id="3.40.190.80">
    <property type="match status" value="1"/>
</dbReference>
<dbReference type="PROSITE" id="PS00629">
    <property type="entry name" value="IMP_1"/>
    <property type="match status" value="1"/>
</dbReference>
<dbReference type="Pfam" id="PF00459">
    <property type="entry name" value="Inositol_P"/>
    <property type="match status" value="1"/>
</dbReference>
<sequence>MQDLLKIASQASIAGGALLRGYFGQELPFREKAGSDIVTEADLASEATIRAILQTACPAFNIFSEEQGLTDKGSEYTWFVDPLDGTHNFVTGIPQFGVSIALVHYHKTVLGVVYQPMTDTLWSAMDGNGAQRNAMPFSVRQSEDIQRATIAYIQGYAAKKASAKVIQNALSDHAKRVVANWAPSLDWCLLAEGRIAGLVSLDSEREDQLAGTCIAREAGVLVTDFTGTAYDPGMTRFLATTHPALQAAMIKVLATIDLDE</sequence>
<dbReference type="RefSeq" id="WP_160146088.1">
    <property type="nucleotide sequence ID" value="NZ_BIFQ01000001.1"/>
</dbReference>
<feature type="binding site" evidence="5">
    <location>
        <position position="83"/>
    </location>
    <ligand>
        <name>Mg(2+)</name>
        <dbReference type="ChEBI" id="CHEBI:18420"/>
        <label>1</label>
        <note>catalytic</note>
    </ligand>
</feature>
<keyword evidence="7" id="KW-1185">Reference proteome</keyword>
<feature type="binding site" evidence="5">
    <location>
        <position position="207"/>
    </location>
    <ligand>
        <name>Mg(2+)</name>
        <dbReference type="ChEBI" id="CHEBI:18420"/>
        <label>1</label>
        <note>catalytic</note>
    </ligand>
</feature>
<organism evidence="6 7">
    <name type="scientific">Dictyobacter aurantiacus</name>
    <dbReference type="NCBI Taxonomy" id="1936993"/>
    <lineage>
        <taxon>Bacteria</taxon>
        <taxon>Bacillati</taxon>
        <taxon>Chloroflexota</taxon>
        <taxon>Ktedonobacteria</taxon>
        <taxon>Ktedonobacterales</taxon>
        <taxon>Dictyobacteraceae</taxon>
        <taxon>Dictyobacter</taxon>
    </lineage>
</organism>
<evidence type="ECO:0000313" key="6">
    <source>
        <dbReference type="EMBL" id="GCE07564.1"/>
    </source>
</evidence>
<evidence type="ECO:0000256" key="1">
    <source>
        <dbReference type="ARBA" id="ARBA00001946"/>
    </source>
</evidence>
<proteinExistence type="predicted"/>
<dbReference type="GO" id="GO:0006020">
    <property type="term" value="P:inositol metabolic process"/>
    <property type="evidence" value="ECO:0007669"/>
    <property type="project" value="TreeGrafter"/>
</dbReference>
<dbReference type="GO" id="GO:0046872">
    <property type="term" value="F:metal ion binding"/>
    <property type="evidence" value="ECO:0007669"/>
    <property type="project" value="UniProtKB-KW"/>
</dbReference>
<keyword evidence="4 5" id="KW-0460">Magnesium</keyword>
<evidence type="ECO:0000256" key="3">
    <source>
        <dbReference type="ARBA" id="ARBA00022801"/>
    </source>
</evidence>
<dbReference type="EMBL" id="BIFQ01000001">
    <property type="protein sequence ID" value="GCE07564.1"/>
    <property type="molecule type" value="Genomic_DNA"/>
</dbReference>
<evidence type="ECO:0000313" key="7">
    <source>
        <dbReference type="Proteomes" id="UP000287224"/>
    </source>
</evidence>
<dbReference type="OrthoDB" id="9772456at2"/>
<dbReference type="GO" id="GO:0007165">
    <property type="term" value="P:signal transduction"/>
    <property type="evidence" value="ECO:0007669"/>
    <property type="project" value="TreeGrafter"/>
</dbReference>
<gene>
    <name evidence="6" type="ORF">KDAU_48930</name>
</gene>
<feature type="binding site" evidence="5">
    <location>
        <position position="84"/>
    </location>
    <ligand>
        <name>Mg(2+)</name>
        <dbReference type="ChEBI" id="CHEBI:18420"/>
        <label>1</label>
        <note>catalytic</note>
    </ligand>
</feature>
<comment type="cofactor">
    <cofactor evidence="1 5">
        <name>Mg(2+)</name>
        <dbReference type="ChEBI" id="CHEBI:18420"/>
    </cofactor>
</comment>
<dbReference type="InterPro" id="IPR000760">
    <property type="entry name" value="Inositol_monophosphatase-like"/>
</dbReference>
<keyword evidence="2 5" id="KW-0479">Metal-binding</keyword>
<keyword evidence="3" id="KW-0378">Hydrolase</keyword>
<comment type="caution">
    <text evidence="6">The sequence shown here is derived from an EMBL/GenBank/DDBJ whole genome shotgun (WGS) entry which is preliminary data.</text>
</comment>
<feature type="binding site" evidence="5">
    <location>
        <position position="65"/>
    </location>
    <ligand>
        <name>Mg(2+)</name>
        <dbReference type="ChEBI" id="CHEBI:18420"/>
        <label>1</label>
        <note>catalytic</note>
    </ligand>
</feature>
<dbReference type="AlphaFoldDB" id="A0A401ZL72"/>
<reference evidence="7" key="1">
    <citation type="submission" date="2018-12" db="EMBL/GenBank/DDBJ databases">
        <title>Tengunoibacter tsumagoiensis gen. nov., sp. nov., Dictyobacter kobayashii sp. nov., D. alpinus sp. nov., and D. joshuensis sp. nov. and description of Dictyobacteraceae fam. nov. within the order Ktedonobacterales isolated from Tengu-no-mugimeshi.</title>
        <authorList>
            <person name="Wang C.M."/>
            <person name="Zheng Y."/>
            <person name="Sakai Y."/>
            <person name="Toyoda A."/>
            <person name="Minakuchi Y."/>
            <person name="Abe K."/>
            <person name="Yokota A."/>
            <person name="Yabe S."/>
        </authorList>
    </citation>
    <scope>NUCLEOTIDE SEQUENCE [LARGE SCALE GENOMIC DNA]</scope>
    <source>
        <strain evidence="7">S-27</strain>
    </source>
</reference>
<evidence type="ECO:0000256" key="5">
    <source>
        <dbReference type="PIRSR" id="PIRSR600760-2"/>
    </source>
</evidence>
<evidence type="ECO:0000256" key="2">
    <source>
        <dbReference type="ARBA" id="ARBA00022723"/>
    </source>
</evidence>
<dbReference type="GO" id="GO:0008934">
    <property type="term" value="F:inositol monophosphate 1-phosphatase activity"/>
    <property type="evidence" value="ECO:0007669"/>
    <property type="project" value="TreeGrafter"/>
</dbReference>
<dbReference type="PANTHER" id="PTHR20854:SF4">
    <property type="entry name" value="INOSITOL-1-MONOPHOSPHATASE-RELATED"/>
    <property type="match status" value="1"/>
</dbReference>
<dbReference type="SUPFAM" id="SSF56655">
    <property type="entry name" value="Carbohydrate phosphatase"/>
    <property type="match status" value="1"/>
</dbReference>
<evidence type="ECO:0000256" key="4">
    <source>
        <dbReference type="ARBA" id="ARBA00022842"/>
    </source>
</evidence>
<accession>A0A401ZL72</accession>
<protein>
    <submittedName>
        <fullName evidence="6">Inositol-1-monophosphatase</fullName>
    </submittedName>
</protein>
<dbReference type="InterPro" id="IPR020583">
    <property type="entry name" value="Inositol_monoP_metal-BS"/>
</dbReference>
<name>A0A401ZL72_9CHLR</name>